<evidence type="ECO:0000313" key="1">
    <source>
        <dbReference type="EMBL" id="MBX42182.1"/>
    </source>
</evidence>
<accession>A0A2P2NI69</accession>
<dbReference type="AlphaFoldDB" id="A0A2P2NI69"/>
<protein>
    <submittedName>
        <fullName evidence="1">Uncharacterized protein</fullName>
    </submittedName>
</protein>
<dbReference type="EMBL" id="GGEC01061698">
    <property type="protein sequence ID" value="MBX42182.1"/>
    <property type="molecule type" value="Transcribed_RNA"/>
</dbReference>
<sequence>MRISYFFPIVKEKKTSINKKVRNNALSAAMGGLFT</sequence>
<reference evidence="1" key="1">
    <citation type="submission" date="2018-02" db="EMBL/GenBank/DDBJ databases">
        <title>Rhizophora mucronata_Transcriptome.</title>
        <authorList>
            <person name="Meera S.P."/>
            <person name="Sreeshan A."/>
            <person name="Augustine A."/>
        </authorList>
    </citation>
    <scope>NUCLEOTIDE SEQUENCE</scope>
    <source>
        <tissue evidence="1">Leaf</tissue>
    </source>
</reference>
<name>A0A2P2NI69_RHIMU</name>
<proteinExistence type="predicted"/>
<organism evidence="1">
    <name type="scientific">Rhizophora mucronata</name>
    <name type="common">Asiatic mangrove</name>
    <dbReference type="NCBI Taxonomy" id="61149"/>
    <lineage>
        <taxon>Eukaryota</taxon>
        <taxon>Viridiplantae</taxon>
        <taxon>Streptophyta</taxon>
        <taxon>Embryophyta</taxon>
        <taxon>Tracheophyta</taxon>
        <taxon>Spermatophyta</taxon>
        <taxon>Magnoliopsida</taxon>
        <taxon>eudicotyledons</taxon>
        <taxon>Gunneridae</taxon>
        <taxon>Pentapetalae</taxon>
        <taxon>rosids</taxon>
        <taxon>fabids</taxon>
        <taxon>Malpighiales</taxon>
        <taxon>Rhizophoraceae</taxon>
        <taxon>Rhizophora</taxon>
    </lineage>
</organism>